<dbReference type="Gene3D" id="1.10.357.10">
    <property type="entry name" value="Tetracycline Repressor, domain 2"/>
    <property type="match status" value="1"/>
</dbReference>
<keyword evidence="2 4" id="KW-0238">DNA-binding</keyword>
<keyword evidence="7" id="KW-1185">Reference proteome</keyword>
<keyword evidence="3" id="KW-0804">Transcription</keyword>
<dbReference type="PANTHER" id="PTHR30055:SF234">
    <property type="entry name" value="HTH-TYPE TRANSCRIPTIONAL REGULATOR BETI"/>
    <property type="match status" value="1"/>
</dbReference>
<dbReference type="PRINTS" id="PR00455">
    <property type="entry name" value="HTHTETR"/>
</dbReference>
<dbReference type="InterPro" id="IPR050109">
    <property type="entry name" value="HTH-type_TetR-like_transc_reg"/>
</dbReference>
<dbReference type="GO" id="GO:0000976">
    <property type="term" value="F:transcription cis-regulatory region binding"/>
    <property type="evidence" value="ECO:0007669"/>
    <property type="project" value="TreeGrafter"/>
</dbReference>
<feature type="domain" description="HTH tetR-type" evidence="5">
    <location>
        <begin position="34"/>
        <end position="94"/>
    </location>
</feature>
<evidence type="ECO:0000256" key="3">
    <source>
        <dbReference type="ARBA" id="ARBA00023163"/>
    </source>
</evidence>
<dbReference type="PANTHER" id="PTHR30055">
    <property type="entry name" value="HTH-TYPE TRANSCRIPTIONAL REGULATOR RUTR"/>
    <property type="match status" value="1"/>
</dbReference>
<dbReference type="PROSITE" id="PS50977">
    <property type="entry name" value="HTH_TETR_2"/>
    <property type="match status" value="1"/>
</dbReference>
<protein>
    <submittedName>
        <fullName evidence="6">TetR/AcrR family transcriptional regulator</fullName>
    </submittedName>
</protein>
<dbReference type="InterPro" id="IPR009057">
    <property type="entry name" value="Homeodomain-like_sf"/>
</dbReference>
<evidence type="ECO:0000256" key="4">
    <source>
        <dbReference type="PROSITE-ProRule" id="PRU00335"/>
    </source>
</evidence>
<proteinExistence type="predicted"/>
<keyword evidence="1" id="KW-0805">Transcription regulation</keyword>
<dbReference type="InterPro" id="IPR001647">
    <property type="entry name" value="HTH_TetR"/>
</dbReference>
<dbReference type="GO" id="GO:0003700">
    <property type="term" value="F:DNA-binding transcription factor activity"/>
    <property type="evidence" value="ECO:0007669"/>
    <property type="project" value="TreeGrafter"/>
</dbReference>
<evidence type="ECO:0000259" key="5">
    <source>
        <dbReference type="PROSITE" id="PS50977"/>
    </source>
</evidence>
<dbReference type="Proteomes" id="UP000655751">
    <property type="component" value="Unassembled WGS sequence"/>
</dbReference>
<feature type="DNA-binding region" description="H-T-H motif" evidence="4">
    <location>
        <begin position="57"/>
        <end position="76"/>
    </location>
</feature>
<evidence type="ECO:0000256" key="2">
    <source>
        <dbReference type="ARBA" id="ARBA00023125"/>
    </source>
</evidence>
<accession>A0A931N5J3</accession>
<dbReference type="Pfam" id="PF00440">
    <property type="entry name" value="TetR_N"/>
    <property type="match status" value="1"/>
</dbReference>
<dbReference type="AlphaFoldDB" id="A0A931N5J3"/>
<evidence type="ECO:0000313" key="7">
    <source>
        <dbReference type="Proteomes" id="UP000655751"/>
    </source>
</evidence>
<dbReference type="EMBL" id="JADMLG010000012">
    <property type="protein sequence ID" value="MBH0779782.1"/>
    <property type="molecule type" value="Genomic_DNA"/>
</dbReference>
<organism evidence="6 7">
    <name type="scientific">Nocardia bovistercoris</name>
    <dbReference type="NCBI Taxonomy" id="2785916"/>
    <lineage>
        <taxon>Bacteria</taxon>
        <taxon>Bacillati</taxon>
        <taxon>Actinomycetota</taxon>
        <taxon>Actinomycetes</taxon>
        <taxon>Mycobacteriales</taxon>
        <taxon>Nocardiaceae</taxon>
        <taxon>Nocardia</taxon>
    </lineage>
</organism>
<evidence type="ECO:0000256" key="1">
    <source>
        <dbReference type="ARBA" id="ARBA00023015"/>
    </source>
</evidence>
<dbReference type="RefSeq" id="WP_196152095.1">
    <property type="nucleotide sequence ID" value="NZ_JADMLG010000012.1"/>
</dbReference>
<gene>
    <name evidence="6" type="ORF">IT779_26265</name>
</gene>
<evidence type="ECO:0000313" key="6">
    <source>
        <dbReference type="EMBL" id="MBH0779782.1"/>
    </source>
</evidence>
<sequence length="222" mass="24870">MATGPERVHRTPDDGDIPDPRVAGLVAFHRQRKQDSRARILAAAAKSLCERGYFSVSVEDIATNAQVSRMTFYRHFRGKADLAAHLFESAAESAMPLYLRITTVDSRQRRCVIDWITTIFEADQADSRLLRVFAQATADDGDFTPRAQRFIADLIRALGISIPAFRVDPDNPAQRRRWLEAWLLLYEILDQSSHAALASGVADDPLVIEILADRFLAFVTAD</sequence>
<dbReference type="SUPFAM" id="SSF46689">
    <property type="entry name" value="Homeodomain-like"/>
    <property type="match status" value="1"/>
</dbReference>
<comment type="caution">
    <text evidence="6">The sequence shown here is derived from an EMBL/GenBank/DDBJ whole genome shotgun (WGS) entry which is preliminary data.</text>
</comment>
<name>A0A931N5J3_9NOCA</name>
<reference evidence="6" key="1">
    <citation type="submission" date="2020-11" db="EMBL/GenBank/DDBJ databases">
        <title>Nocardia NEAU-351.nov., a novel actinomycete isolated from the cow dung.</title>
        <authorList>
            <person name="Zhang X."/>
        </authorList>
    </citation>
    <scope>NUCLEOTIDE SEQUENCE</scope>
    <source>
        <strain evidence="6">NEAU-351</strain>
    </source>
</reference>